<dbReference type="RefSeq" id="WP_165302993.1">
    <property type="nucleotide sequence ID" value="NZ_JAAKZZ010000697.1"/>
</dbReference>
<name>A0A6G4X908_9ACTN</name>
<dbReference type="InterPro" id="IPR024881">
    <property type="entry name" value="Tip"/>
</dbReference>
<protein>
    <submittedName>
        <fullName evidence="6">Esterase</fullName>
    </submittedName>
</protein>
<evidence type="ECO:0000313" key="6">
    <source>
        <dbReference type="EMBL" id="NGO73340.1"/>
    </source>
</evidence>
<keyword evidence="7" id="KW-1185">Reference proteome</keyword>
<comment type="caution">
    <text evidence="6">The sequence shown here is derived from an EMBL/GenBank/DDBJ whole genome shotgun (WGS) entry which is preliminary data.</text>
</comment>
<evidence type="ECO:0000313" key="7">
    <source>
        <dbReference type="Proteomes" id="UP000477722"/>
    </source>
</evidence>
<evidence type="ECO:0000256" key="4">
    <source>
        <dbReference type="SAM" id="MobiDB-lite"/>
    </source>
</evidence>
<evidence type="ECO:0000256" key="5">
    <source>
        <dbReference type="SAM" id="SignalP"/>
    </source>
</evidence>
<dbReference type="PANTHER" id="PTHR13412:SF0">
    <property type="entry name" value="T-CELL IMMUNOMODULATORY PROTEIN"/>
    <property type="match status" value="1"/>
</dbReference>
<evidence type="ECO:0000256" key="1">
    <source>
        <dbReference type="ARBA" id="ARBA00022729"/>
    </source>
</evidence>
<dbReference type="Gene3D" id="2.130.10.130">
    <property type="entry name" value="Integrin alpha, N-terminal"/>
    <property type="match status" value="3"/>
</dbReference>
<dbReference type="Pfam" id="PF01839">
    <property type="entry name" value="FG-GAP"/>
    <property type="match status" value="2"/>
</dbReference>
<dbReference type="EMBL" id="JAAKZZ010000697">
    <property type="protein sequence ID" value="NGO73340.1"/>
    <property type="molecule type" value="Genomic_DNA"/>
</dbReference>
<feature type="signal peptide" evidence="5">
    <location>
        <begin position="1"/>
        <end position="30"/>
    </location>
</feature>
<dbReference type="InterPro" id="IPR013517">
    <property type="entry name" value="FG-GAP"/>
</dbReference>
<dbReference type="InterPro" id="IPR028994">
    <property type="entry name" value="Integrin_alpha_N"/>
</dbReference>
<feature type="region of interest" description="Disordered" evidence="4">
    <location>
        <begin position="307"/>
        <end position="327"/>
    </location>
</feature>
<keyword evidence="2" id="KW-0677">Repeat</keyword>
<dbReference type="PROSITE" id="PS51470">
    <property type="entry name" value="FG_GAP"/>
    <property type="match status" value="2"/>
</dbReference>
<dbReference type="SMART" id="SM00191">
    <property type="entry name" value="Int_alpha"/>
    <property type="match status" value="3"/>
</dbReference>
<dbReference type="Pfam" id="PF13517">
    <property type="entry name" value="FG-GAP_3"/>
    <property type="match status" value="1"/>
</dbReference>
<proteinExistence type="predicted"/>
<dbReference type="SUPFAM" id="SSF69318">
    <property type="entry name" value="Integrin alpha N-terminal domain"/>
    <property type="match status" value="1"/>
</dbReference>
<keyword evidence="1 5" id="KW-0732">Signal</keyword>
<keyword evidence="3" id="KW-0325">Glycoprotein</keyword>
<accession>A0A6G4X908</accession>
<reference evidence="6 7" key="1">
    <citation type="submission" date="2020-02" db="EMBL/GenBank/DDBJ databases">
        <title>Whole-genome analyses of novel actinobacteria.</title>
        <authorList>
            <person name="Sahin N."/>
            <person name="Tatar D."/>
        </authorList>
    </citation>
    <scope>NUCLEOTIDE SEQUENCE [LARGE SCALE GENOMIC DNA]</scope>
    <source>
        <strain evidence="6 7">SB3404</strain>
    </source>
</reference>
<feature type="chain" id="PRO_5039685181" evidence="5">
    <location>
        <begin position="31"/>
        <end position="483"/>
    </location>
</feature>
<dbReference type="AlphaFoldDB" id="A0A6G4X908"/>
<dbReference type="InterPro" id="IPR013519">
    <property type="entry name" value="Int_alpha_beta-p"/>
</dbReference>
<feature type="compositionally biased region" description="Polar residues" evidence="4">
    <location>
        <begin position="312"/>
        <end position="323"/>
    </location>
</feature>
<dbReference type="PANTHER" id="PTHR13412">
    <property type="entry name" value="T-CELL IMMUNOMODULATORY PROTEIN HOMOLOG"/>
    <property type="match status" value="1"/>
</dbReference>
<gene>
    <name evidence="6" type="ORF">G5C65_34420</name>
</gene>
<evidence type="ECO:0000256" key="2">
    <source>
        <dbReference type="ARBA" id="ARBA00022737"/>
    </source>
</evidence>
<dbReference type="Proteomes" id="UP000477722">
    <property type="component" value="Unassembled WGS sequence"/>
</dbReference>
<evidence type="ECO:0000256" key="3">
    <source>
        <dbReference type="ARBA" id="ARBA00023180"/>
    </source>
</evidence>
<organism evidence="6 7">
    <name type="scientific">Streptomyces boncukensis</name>
    <dbReference type="NCBI Taxonomy" id="2711219"/>
    <lineage>
        <taxon>Bacteria</taxon>
        <taxon>Bacillati</taxon>
        <taxon>Actinomycetota</taxon>
        <taxon>Actinomycetes</taxon>
        <taxon>Kitasatosporales</taxon>
        <taxon>Streptomycetaceae</taxon>
        <taxon>Streptomyces</taxon>
    </lineage>
</organism>
<sequence length="483" mass="47394">MRKRTLTASAAGVVALALGVPLAAAPTAAAGTDDVKARVAAAYKADFNGDGYADTVSPGPYGTVGDVEDAGYVTVVYGSPNGADTQRRQVITQQTDGIPGDPEKGGGWGGVLTARDFNSDGVTDLAVSNLGGRAGVTIIWGAKGEGLTKGVTVAGDDVNGSRMAAGDVNGDGYADLVTAKGGGWGGSALQVLHGPFTGGEPASTEDLTADVGDSDLGEITVGDVTGDGIDDVFATYGFEEMSRSSQFWPGGRSGAGKPVPVEDAATAAIGDVDKDGRGDLVIRTVPGGVLENLPYDHGTVKVLYGTDDGPSKTRTTTLDQNSPGVPGANEDGDQFGASLATGDVNGDGYADVVAGVPGEDIGSGASGKDTGAAVQLLGGSGGLSGTGAKAFHQGTSGVPGAVEAEDAFGKAVALGNTDADGYDDLAVGAPGEDGTASQPEAGAVWVLRGSASGGLATDGIASWGPAALGAPAANARLGMTFPR</sequence>